<accession>A0A837PA54</accession>
<keyword evidence="2" id="KW-0732">Signal</keyword>
<name>A0A837PA54_LACPN</name>
<proteinExistence type="predicted"/>
<feature type="chain" id="PRO_5032848960" evidence="2">
    <location>
        <begin position="26"/>
        <end position="287"/>
    </location>
</feature>
<evidence type="ECO:0000313" key="3">
    <source>
        <dbReference type="EMBL" id="KPN44535.1"/>
    </source>
</evidence>
<comment type="caution">
    <text evidence="3">The sequence shown here is derived from an EMBL/GenBank/DDBJ whole genome shotgun (WGS) entry which is preliminary data.</text>
</comment>
<feature type="signal peptide" evidence="2">
    <location>
        <begin position="1"/>
        <end position="25"/>
    </location>
</feature>
<dbReference type="SUPFAM" id="SSF54001">
    <property type="entry name" value="Cysteine proteinases"/>
    <property type="match status" value="1"/>
</dbReference>
<evidence type="ECO:0000256" key="1">
    <source>
        <dbReference type="SAM" id="MobiDB-lite"/>
    </source>
</evidence>
<evidence type="ECO:0000313" key="4">
    <source>
        <dbReference type="Proteomes" id="UP000050511"/>
    </source>
</evidence>
<organism evidence="3 4">
    <name type="scientific">Lactiplantibacillus plantarum WJL</name>
    <dbReference type="NCBI Taxonomy" id="1350466"/>
    <lineage>
        <taxon>Bacteria</taxon>
        <taxon>Bacillati</taxon>
        <taxon>Bacillota</taxon>
        <taxon>Bacilli</taxon>
        <taxon>Lactobacillales</taxon>
        <taxon>Lactobacillaceae</taxon>
        <taxon>Lactiplantibacillus</taxon>
    </lineage>
</organism>
<feature type="region of interest" description="Disordered" evidence="1">
    <location>
        <begin position="99"/>
        <end position="119"/>
    </location>
</feature>
<sequence>MKKFILFSLFSILLITAVGSLKSQASSTKSGNEISNQNSFFDKAYQQGRAKGIINDSNMTYDEFISLCKNSVFPAYLQASQTDSTLTFEKYIADDHYEVPEQQPGDTPTTGSANDNTNPMLRTAAHSGYSMKAGDILICYGTNSMGRFVGHAAIASSSNYIMEMPGISYGKAAHTSKATFFKRNSGNGKYVAVYRINSHPNYADSASTYAYNHMFKNTNPKYGINTHVWQKSPSYCSKYVYLAYAWGATKKAIIYYDNNIIPPHTLTYYFNPNSGWKPSYIHKITSY</sequence>
<reference evidence="3 4" key="1">
    <citation type="submission" date="2015-10" db="EMBL/GenBank/DDBJ databases">
        <title>Resequencing of Lactobacillus plantarum WJL strain genome.</title>
        <authorList>
            <person name="Martino M.E."/>
        </authorList>
    </citation>
    <scope>NUCLEOTIDE SEQUENCE [LARGE SCALE GENOMIC DNA]</scope>
    <source>
        <strain evidence="3 4">WJL</strain>
    </source>
</reference>
<dbReference type="InterPro" id="IPR038765">
    <property type="entry name" value="Papain-like_cys_pep_sf"/>
</dbReference>
<feature type="compositionally biased region" description="Polar residues" evidence="1">
    <location>
        <begin position="104"/>
        <end position="119"/>
    </location>
</feature>
<protein>
    <submittedName>
        <fullName evidence="3">Uncharacterized protein</fullName>
    </submittedName>
</protein>
<dbReference type="Proteomes" id="UP000050511">
    <property type="component" value="Unassembled WGS sequence"/>
</dbReference>
<dbReference type="AlphaFoldDB" id="A0A837PA54"/>
<dbReference type="RefSeq" id="WP_022638656.1">
    <property type="nucleotide sequence ID" value="NZ_AUTE01000043.1"/>
</dbReference>
<evidence type="ECO:0000256" key="2">
    <source>
        <dbReference type="SAM" id="SignalP"/>
    </source>
</evidence>
<dbReference type="EMBL" id="LKLZ01000002">
    <property type="protein sequence ID" value="KPN44535.1"/>
    <property type="molecule type" value="Genomic_DNA"/>
</dbReference>
<gene>
    <name evidence="3" type="ORF">WJL_0050</name>
</gene>
<dbReference type="Gene3D" id="3.90.1720.10">
    <property type="entry name" value="endopeptidase domain like (from Nostoc punctiforme)"/>
    <property type="match status" value="1"/>
</dbReference>